<proteinExistence type="predicted"/>
<evidence type="ECO:0000313" key="2">
    <source>
        <dbReference type="Proteomes" id="UP000014728"/>
    </source>
</evidence>
<dbReference type="GeneID" id="16797176"/>
<evidence type="ECO:0000313" key="1">
    <source>
        <dbReference type="EMBL" id="AGO48515.1"/>
    </source>
</evidence>
<dbReference type="RefSeq" id="YP_008241196.1">
    <property type="nucleotide sequence ID" value="NC_021794.1"/>
</dbReference>
<name>S0A140_9CAUD</name>
<dbReference type="KEGG" id="vg:16797176"/>
<dbReference type="Proteomes" id="UP000014728">
    <property type="component" value="Segment"/>
</dbReference>
<sequence length="96" mass="10249">MKKVLLLSCFLVLSISSMEAQRSRQGDSPSTPKPEPSCTNLGIVGWTSVLGIPIPIVGCSAYASIDTDKIKKDELNIKERTKILTDLKTGSGSLVA</sequence>
<accession>S0A140</accession>
<organism evidence="1 2">
    <name type="scientific">Cellulophaga phage phi18:3</name>
    <dbReference type="NCBI Taxonomy" id="1327983"/>
    <lineage>
        <taxon>Viruses</taxon>
        <taxon>Duplodnaviria</taxon>
        <taxon>Heunggongvirae</taxon>
        <taxon>Uroviricota</taxon>
        <taxon>Caudoviricetes</taxon>
        <taxon>Pachyviridae</taxon>
        <taxon>Baltivirus</taxon>
        <taxon>Baltivirus phi18tres</taxon>
    </lineage>
</organism>
<dbReference type="EMBL" id="KC821620">
    <property type="protein sequence ID" value="AGO48515.1"/>
    <property type="molecule type" value="Genomic_DNA"/>
</dbReference>
<reference evidence="1 2" key="1">
    <citation type="journal article" date="2013" name="Proc. Natl. Acad. Sci. U.S.A.">
        <title>Twelve previously unknown phage genera are ubiquitous in global oceans.</title>
        <authorList>
            <person name="Holmfeldt K."/>
            <person name="Solonenko N."/>
            <person name="Shah M."/>
            <person name="Corrier K."/>
            <person name="Riemann L."/>
            <person name="Verberkmoes N.C."/>
            <person name="Sullivan M.B."/>
        </authorList>
    </citation>
    <scope>NUCLEOTIDE SEQUENCE [LARGE SCALE GENOMIC DNA]</scope>
    <source>
        <strain evidence="1">Phi18:3</strain>
    </source>
</reference>
<protein>
    <submittedName>
        <fullName evidence="1">Uncharacterized protein</fullName>
    </submittedName>
</protein>
<keyword evidence="2" id="KW-1185">Reference proteome</keyword>
<dbReference type="OrthoDB" id="24848at10239"/>
<reference evidence="2" key="2">
    <citation type="submission" date="2013-03" db="EMBL/GenBank/DDBJ databases">
        <title>The Cellulophaga phages: a novel, diverse, and globally ubiquitous model system.</title>
        <authorList>
            <person name="Holmfeldt K."/>
            <person name="Solonenko N."/>
            <person name="Shah M."/>
            <person name="Corrier K."/>
            <person name="Riemann L."/>
            <person name="VerBerkmoes N.C."/>
            <person name="Sullivan M.B."/>
        </authorList>
    </citation>
    <scope>NUCLEOTIDE SEQUENCE [LARGE SCALE GENOMIC DNA]</scope>
</reference>
<gene>
    <name evidence="1" type="ORF">Phi18:3_gp003</name>
</gene>